<accession>A0ABN6M6K6</accession>
<name>A0ABN6M6K6_9BACT</name>
<reference evidence="1 2" key="1">
    <citation type="submission" date="2022-01" db="EMBL/GenBank/DDBJ databases">
        <title>Desulfofustis limnae sp. nov., a novel mesophilic sulfate-reducing bacterium isolated from marsh soil.</title>
        <authorList>
            <person name="Watanabe M."/>
            <person name="Takahashi A."/>
            <person name="Kojima H."/>
            <person name="Fukui M."/>
        </authorList>
    </citation>
    <scope>NUCLEOTIDE SEQUENCE [LARGE SCALE GENOMIC DNA]</scope>
    <source>
        <strain evidence="1 2">PPLL</strain>
    </source>
</reference>
<dbReference type="Pfam" id="PF02635">
    <property type="entry name" value="DsrE"/>
    <property type="match status" value="1"/>
</dbReference>
<sequence length="115" mass="12926">MKKVVLITYNPELMCFAHVLLYAIDFQEKGYDTKVVIEGGAVQLISKLKDRHTPFYELYEKVKAKGLIDCVCRACSAKLGSLADAEAQGLRVHGDLMGHPSVERYLDQGYQLITF</sequence>
<dbReference type="InterPro" id="IPR027396">
    <property type="entry name" value="DsrEFH-like"/>
</dbReference>
<dbReference type="SUPFAM" id="SSF75169">
    <property type="entry name" value="DsrEFH-like"/>
    <property type="match status" value="1"/>
</dbReference>
<evidence type="ECO:0000313" key="1">
    <source>
        <dbReference type="EMBL" id="BDD88523.1"/>
    </source>
</evidence>
<proteinExistence type="predicted"/>
<dbReference type="Proteomes" id="UP000830055">
    <property type="component" value="Chromosome"/>
</dbReference>
<protein>
    <recommendedName>
        <fullName evidence="3">Cytoplasmic protein</fullName>
    </recommendedName>
</protein>
<dbReference type="InterPro" id="IPR003787">
    <property type="entry name" value="Sulphur_relay_DsrE/F-like"/>
</dbReference>
<evidence type="ECO:0008006" key="3">
    <source>
        <dbReference type="Google" id="ProtNLM"/>
    </source>
</evidence>
<gene>
    <name evidence="1" type="ORF">DPPLL_28880</name>
</gene>
<dbReference type="Gene3D" id="3.40.1260.10">
    <property type="entry name" value="DsrEFH-like"/>
    <property type="match status" value="1"/>
</dbReference>
<organism evidence="1 2">
    <name type="scientific">Desulfofustis limnaeus</name>
    <dbReference type="NCBI Taxonomy" id="2740163"/>
    <lineage>
        <taxon>Bacteria</taxon>
        <taxon>Pseudomonadati</taxon>
        <taxon>Thermodesulfobacteriota</taxon>
        <taxon>Desulfobulbia</taxon>
        <taxon>Desulfobulbales</taxon>
        <taxon>Desulfocapsaceae</taxon>
        <taxon>Desulfofustis</taxon>
    </lineage>
</organism>
<evidence type="ECO:0000313" key="2">
    <source>
        <dbReference type="Proteomes" id="UP000830055"/>
    </source>
</evidence>
<dbReference type="RefSeq" id="WP_284151877.1">
    <property type="nucleotide sequence ID" value="NZ_AP025516.1"/>
</dbReference>
<keyword evidence="2" id="KW-1185">Reference proteome</keyword>
<dbReference type="EMBL" id="AP025516">
    <property type="protein sequence ID" value="BDD88523.1"/>
    <property type="molecule type" value="Genomic_DNA"/>
</dbReference>